<evidence type="ECO:0000256" key="2">
    <source>
        <dbReference type="SAM" id="SignalP"/>
    </source>
</evidence>
<dbReference type="KEGG" id="fcy:FRACYDRAFT_250551"/>
<evidence type="ECO:0008006" key="5">
    <source>
        <dbReference type="Google" id="ProtNLM"/>
    </source>
</evidence>
<proteinExistence type="predicted"/>
<dbReference type="AlphaFoldDB" id="A0A1E7EQ58"/>
<organism evidence="3 4">
    <name type="scientific">Fragilariopsis cylindrus CCMP1102</name>
    <dbReference type="NCBI Taxonomy" id="635003"/>
    <lineage>
        <taxon>Eukaryota</taxon>
        <taxon>Sar</taxon>
        <taxon>Stramenopiles</taxon>
        <taxon>Ochrophyta</taxon>
        <taxon>Bacillariophyta</taxon>
        <taxon>Bacillariophyceae</taxon>
        <taxon>Bacillariophycidae</taxon>
        <taxon>Bacillariales</taxon>
        <taxon>Bacillariaceae</taxon>
        <taxon>Fragilariopsis</taxon>
    </lineage>
</organism>
<feature type="region of interest" description="Disordered" evidence="1">
    <location>
        <begin position="29"/>
        <end position="62"/>
    </location>
</feature>
<feature type="signal peptide" evidence="2">
    <location>
        <begin position="1"/>
        <end position="24"/>
    </location>
</feature>
<accession>A0A1E7EQ58</accession>
<protein>
    <recommendedName>
        <fullName evidence="5">FZ domain-containing protein</fullName>
    </recommendedName>
</protein>
<evidence type="ECO:0000313" key="4">
    <source>
        <dbReference type="Proteomes" id="UP000095751"/>
    </source>
</evidence>
<feature type="chain" id="PRO_5009192104" description="FZ domain-containing protein" evidence="2">
    <location>
        <begin position="25"/>
        <end position="173"/>
    </location>
</feature>
<evidence type="ECO:0000313" key="3">
    <source>
        <dbReference type="EMBL" id="OEU07926.1"/>
    </source>
</evidence>
<dbReference type="Proteomes" id="UP000095751">
    <property type="component" value="Unassembled WGS sequence"/>
</dbReference>
<sequence>MKFVIACLFFTSFALLLVESHGNAKSFRKLNKKKSAPKRVLEDKGSKGKGKGVTRSDDDEISNGNVDLQAMCGMLNDYQDQDMKVSNDINACEPYYPQSFLLCPSPCEGSKICDEAASNETSLRTSIKKNYCVPLFDTLYDQLLVGIVDTCINSCVHYISPDHGDCCDFGCID</sequence>
<evidence type="ECO:0000256" key="1">
    <source>
        <dbReference type="SAM" id="MobiDB-lite"/>
    </source>
</evidence>
<reference evidence="3 4" key="1">
    <citation type="submission" date="2016-09" db="EMBL/GenBank/DDBJ databases">
        <title>Extensive genetic diversity and differential bi-allelic expression allows diatom success in the polar Southern Ocean.</title>
        <authorList>
            <consortium name="DOE Joint Genome Institute"/>
            <person name="Mock T."/>
            <person name="Otillar R.P."/>
            <person name="Strauss J."/>
            <person name="Dupont C."/>
            <person name="Frickenhaus S."/>
            <person name="Maumus F."/>
            <person name="Mcmullan M."/>
            <person name="Sanges R."/>
            <person name="Schmutz J."/>
            <person name="Toseland A."/>
            <person name="Valas R."/>
            <person name="Veluchamy A."/>
            <person name="Ward B.J."/>
            <person name="Allen A."/>
            <person name="Barry K."/>
            <person name="Falciatore A."/>
            <person name="Ferrante M."/>
            <person name="Fortunato A.E."/>
            <person name="Gloeckner G."/>
            <person name="Gruber A."/>
            <person name="Hipkin R."/>
            <person name="Janech M."/>
            <person name="Kroth P."/>
            <person name="Leese F."/>
            <person name="Lindquist E."/>
            <person name="Lyon B.R."/>
            <person name="Martin J."/>
            <person name="Mayer C."/>
            <person name="Parker M."/>
            <person name="Quesneville H."/>
            <person name="Raymond J."/>
            <person name="Uhlig C."/>
            <person name="Valentin K.U."/>
            <person name="Worden A.Z."/>
            <person name="Armbrust E.V."/>
            <person name="Bowler C."/>
            <person name="Green B."/>
            <person name="Moulton V."/>
            <person name="Van Oosterhout C."/>
            <person name="Grigoriev I."/>
        </authorList>
    </citation>
    <scope>NUCLEOTIDE SEQUENCE [LARGE SCALE GENOMIC DNA]</scope>
    <source>
        <strain evidence="3 4">CCMP1102</strain>
    </source>
</reference>
<keyword evidence="2" id="KW-0732">Signal</keyword>
<name>A0A1E7EQ58_9STRA</name>
<keyword evidence="4" id="KW-1185">Reference proteome</keyword>
<gene>
    <name evidence="3" type="ORF">FRACYDRAFT_250551</name>
</gene>
<dbReference type="InParanoid" id="A0A1E7EQ58"/>
<dbReference type="EMBL" id="KV784383">
    <property type="protein sequence ID" value="OEU07926.1"/>
    <property type="molecule type" value="Genomic_DNA"/>
</dbReference>